<reference evidence="1 2" key="1">
    <citation type="submission" date="2018-03" db="EMBL/GenBank/DDBJ databases">
        <title>Whole genome sequencing of Histamine producing bacteria.</title>
        <authorList>
            <person name="Butler K."/>
        </authorList>
    </citation>
    <scope>NUCLEOTIDE SEQUENCE [LARGE SCALE GENOMIC DNA]</scope>
    <source>
        <strain evidence="1 2">Res.4.1</strain>
    </source>
</reference>
<dbReference type="EMBL" id="PYNS01000046">
    <property type="protein sequence ID" value="PSV05750.1"/>
    <property type="molecule type" value="Genomic_DNA"/>
</dbReference>
<evidence type="ECO:0000313" key="1">
    <source>
        <dbReference type="EMBL" id="PSV05750.1"/>
    </source>
</evidence>
<evidence type="ECO:0008006" key="3">
    <source>
        <dbReference type="Google" id="ProtNLM"/>
    </source>
</evidence>
<comment type="caution">
    <text evidence="1">The sequence shown here is derived from an EMBL/GenBank/DDBJ whole genome shotgun (WGS) entry which is preliminary data.</text>
</comment>
<dbReference type="Gene3D" id="1.10.510.10">
    <property type="entry name" value="Transferase(Phosphotransferase) domain 1"/>
    <property type="match status" value="1"/>
</dbReference>
<proteinExistence type="predicted"/>
<dbReference type="RefSeq" id="WP_146146456.1">
    <property type="nucleotide sequence ID" value="NZ_PYNS01000046.1"/>
</dbReference>
<sequence length="219" mass="25466">MLNDYITSELPKYNTGVHKLCYNSRLYWLKIGGESKTSLLRRVIKKLSKFELLSFLSTNSTLDSYIRLKYEKKIIDFLYDKGCSVPKIVSYGERYFVTEGAGQSLSMLSKSSLDSKVLYNIIYKLKEIHANGVAHGRLVIRDIIVDVKSSSITFVDFEESILNASDKLKVRDFLFFIMDLQRLEFITINDKIKILNMWTSLSTKQENYELKKLFLILHN</sequence>
<dbReference type="InterPro" id="IPR011009">
    <property type="entry name" value="Kinase-like_dom_sf"/>
</dbReference>
<organism evidence="1 2">
    <name type="scientific">Photobacterium leiognathi subsp. mandapamensis</name>
    <name type="common">Photobacterium mandapamensis</name>
    <dbReference type="NCBI Taxonomy" id="48408"/>
    <lineage>
        <taxon>Bacteria</taxon>
        <taxon>Pseudomonadati</taxon>
        <taxon>Pseudomonadota</taxon>
        <taxon>Gammaproteobacteria</taxon>
        <taxon>Vibrionales</taxon>
        <taxon>Vibrionaceae</taxon>
        <taxon>Photobacterium</taxon>
    </lineage>
</organism>
<name>A0A2T3KPE2_PHOLD</name>
<gene>
    <name evidence="1" type="ORF">C0W93_21115</name>
</gene>
<accession>A0A2T3KPE2</accession>
<dbReference type="SUPFAM" id="SSF56112">
    <property type="entry name" value="Protein kinase-like (PK-like)"/>
    <property type="match status" value="1"/>
</dbReference>
<feature type="non-terminal residue" evidence="1">
    <location>
        <position position="219"/>
    </location>
</feature>
<evidence type="ECO:0000313" key="2">
    <source>
        <dbReference type="Proteomes" id="UP000240530"/>
    </source>
</evidence>
<protein>
    <recommendedName>
        <fullName evidence="3">Protein kinase domain-containing protein</fullName>
    </recommendedName>
</protein>
<dbReference type="AlphaFoldDB" id="A0A2T3KPE2"/>
<dbReference type="Proteomes" id="UP000240530">
    <property type="component" value="Unassembled WGS sequence"/>
</dbReference>